<gene>
    <name evidence="3" type="ORF">CGC53_08840</name>
</gene>
<evidence type="ECO:0000313" key="4">
    <source>
        <dbReference type="Proteomes" id="UP000217276"/>
    </source>
</evidence>
<feature type="transmembrane region" description="Helical" evidence="1">
    <location>
        <begin position="41"/>
        <end position="59"/>
    </location>
</feature>
<proteinExistence type="predicted"/>
<organism evidence="3 4">
    <name type="scientific">Capnocytophaga leadbetteri</name>
    <dbReference type="NCBI Taxonomy" id="327575"/>
    <lineage>
        <taxon>Bacteria</taxon>
        <taxon>Pseudomonadati</taxon>
        <taxon>Bacteroidota</taxon>
        <taxon>Flavobacteriia</taxon>
        <taxon>Flavobacteriales</taxon>
        <taxon>Flavobacteriaceae</taxon>
        <taxon>Capnocytophaga</taxon>
    </lineage>
</organism>
<feature type="transmembrane region" description="Helical" evidence="1">
    <location>
        <begin position="104"/>
        <end position="121"/>
    </location>
</feature>
<name>A0A250FBD1_9FLAO</name>
<dbReference type="InterPro" id="IPR006976">
    <property type="entry name" value="VanZ-like"/>
</dbReference>
<protein>
    <submittedName>
        <fullName evidence="3">VanZ family protein</fullName>
    </submittedName>
</protein>
<evidence type="ECO:0000259" key="2">
    <source>
        <dbReference type="Pfam" id="PF04892"/>
    </source>
</evidence>
<dbReference type="PANTHER" id="PTHR28008:SF1">
    <property type="entry name" value="DOMAIN PROTEIN, PUTATIVE (AFU_ORTHOLOGUE AFUA_3G10980)-RELATED"/>
    <property type="match status" value="1"/>
</dbReference>
<evidence type="ECO:0000313" key="3">
    <source>
        <dbReference type="EMBL" id="ATA82442.1"/>
    </source>
</evidence>
<keyword evidence="1" id="KW-0812">Transmembrane</keyword>
<dbReference type="RefSeq" id="WP_095914450.1">
    <property type="nucleotide sequence ID" value="NZ_CAUUPF010000008.1"/>
</dbReference>
<dbReference type="AlphaFoldDB" id="A0A250FBD1"/>
<dbReference type="NCBIfam" id="NF037970">
    <property type="entry name" value="vanZ_1"/>
    <property type="match status" value="1"/>
</dbReference>
<feature type="transmembrane region" description="Helical" evidence="1">
    <location>
        <begin position="71"/>
        <end position="92"/>
    </location>
</feature>
<keyword evidence="1" id="KW-1133">Transmembrane helix</keyword>
<dbReference type="Proteomes" id="UP000217276">
    <property type="component" value="Chromosome"/>
</dbReference>
<accession>A0A250FBD1</accession>
<evidence type="ECO:0000256" key="1">
    <source>
        <dbReference type="SAM" id="Phobius"/>
    </source>
</evidence>
<keyword evidence="1" id="KW-0472">Membrane</keyword>
<feature type="transmembrane region" description="Helical" evidence="1">
    <location>
        <begin position="7"/>
        <end position="26"/>
    </location>
</feature>
<reference evidence="4" key="1">
    <citation type="submission" date="2017-06" db="EMBL/GenBank/DDBJ databases">
        <title>Capnocytophaga spp. assemblies.</title>
        <authorList>
            <person name="Gulvik C.A."/>
        </authorList>
    </citation>
    <scope>NUCLEOTIDE SEQUENCE [LARGE SCALE GENOMIC DNA]</scope>
    <source>
        <strain evidence="4">H6253</strain>
    </source>
</reference>
<dbReference type="PANTHER" id="PTHR28008">
    <property type="entry name" value="DOMAIN PROTEIN, PUTATIVE (AFU_ORTHOLOGUE AFUA_3G10980)-RELATED"/>
    <property type="match status" value="1"/>
</dbReference>
<dbReference type="KEGG" id="clk:CGC53_08840"/>
<keyword evidence="4" id="KW-1185">Reference proteome</keyword>
<dbReference type="EMBL" id="CP022384">
    <property type="protein sequence ID" value="ATA82442.1"/>
    <property type="molecule type" value="Genomic_DNA"/>
</dbReference>
<dbReference type="Pfam" id="PF04892">
    <property type="entry name" value="VanZ"/>
    <property type="match status" value="1"/>
</dbReference>
<sequence>MMLKYKYTIAWGVWVLIIFILCLMSGEEMPDAPRIPYLDKVVHFGFYFGYTVLFIVSFGKETQAFKSAKKLNLWAFVSAFILGGTIELLQGWLTTTRSADPMDMVFNTFGIIVALLFMTRYKELFR</sequence>
<feature type="domain" description="VanZ-like" evidence="2">
    <location>
        <begin position="36"/>
        <end position="118"/>
    </location>
</feature>